<evidence type="ECO:0000256" key="1">
    <source>
        <dbReference type="SAM" id="Phobius"/>
    </source>
</evidence>
<feature type="transmembrane region" description="Helical" evidence="1">
    <location>
        <begin position="43"/>
        <end position="62"/>
    </location>
</feature>
<keyword evidence="3" id="KW-1185">Reference proteome</keyword>
<proteinExistence type="predicted"/>
<comment type="caution">
    <text evidence="2">The sequence shown here is derived from an EMBL/GenBank/DDBJ whole genome shotgun (WGS) entry which is preliminary data.</text>
</comment>
<keyword evidence="1" id="KW-0812">Transmembrane</keyword>
<organism evidence="2 3">
    <name type="scientific">Canavalia gladiata</name>
    <name type="common">Sword bean</name>
    <name type="synonym">Dolichos gladiatus</name>
    <dbReference type="NCBI Taxonomy" id="3824"/>
    <lineage>
        <taxon>Eukaryota</taxon>
        <taxon>Viridiplantae</taxon>
        <taxon>Streptophyta</taxon>
        <taxon>Embryophyta</taxon>
        <taxon>Tracheophyta</taxon>
        <taxon>Spermatophyta</taxon>
        <taxon>Magnoliopsida</taxon>
        <taxon>eudicotyledons</taxon>
        <taxon>Gunneridae</taxon>
        <taxon>Pentapetalae</taxon>
        <taxon>rosids</taxon>
        <taxon>fabids</taxon>
        <taxon>Fabales</taxon>
        <taxon>Fabaceae</taxon>
        <taxon>Papilionoideae</taxon>
        <taxon>50 kb inversion clade</taxon>
        <taxon>NPAAA clade</taxon>
        <taxon>indigoferoid/millettioid clade</taxon>
        <taxon>Phaseoleae</taxon>
        <taxon>Canavalia</taxon>
    </lineage>
</organism>
<evidence type="ECO:0000313" key="2">
    <source>
        <dbReference type="EMBL" id="KAK7327878.1"/>
    </source>
</evidence>
<keyword evidence="1" id="KW-0472">Membrane</keyword>
<dbReference type="AlphaFoldDB" id="A0AAN9L6X3"/>
<reference evidence="2 3" key="1">
    <citation type="submission" date="2024-01" db="EMBL/GenBank/DDBJ databases">
        <title>The genomes of 5 underutilized Papilionoideae crops provide insights into root nodulation and disease resistanc.</title>
        <authorList>
            <person name="Jiang F."/>
        </authorList>
    </citation>
    <scope>NUCLEOTIDE SEQUENCE [LARGE SCALE GENOMIC DNA]</scope>
    <source>
        <strain evidence="2">LVBAO_FW01</strain>
        <tissue evidence="2">Leaves</tissue>
    </source>
</reference>
<keyword evidence="1" id="KW-1133">Transmembrane helix</keyword>
<name>A0AAN9L6X3_CANGL</name>
<gene>
    <name evidence="2" type="ORF">VNO77_21971</name>
</gene>
<dbReference type="EMBL" id="JAYMYQ010000005">
    <property type="protein sequence ID" value="KAK7327878.1"/>
    <property type="molecule type" value="Genomic_DNA"/>
</dbReference>
<accession>A0AAN9L6X3</accession>
<dbReference type="Proteomes" id="UP001367508">
    <property type="component" value="Unassembled WGS sequence"/>
</dbReference>
<sequence>MHCIIVICELPSPAFNYRKRGLFGYLLFWESCRIILRSDDPMIFSVFLILFPQNIICCGVVLGSRGKLVKTMESVILHELDYRNTA</sequence>
<protein>
    <submittedName>
        <fullName evidence="2">Uncharacterized protein</fullName>
    </submittedName>
</protein>
<evidence type="ECO:0000313" key="3">
    <source>
        <dbReference type="Proteomes" id="UP001367508"/>
    </source>
</evidence>